<keyword evidence="2" id="KW-0808">Transferase</keyword>
<dbReference type="PIRSF" id="PIRSF000538">
    <property type="entry name" value="GlpK"/>
    <property type="match status" value="1"/>
</dbReference>
<dbReference type="EMBL" id="JFHC01000074">
    <property type="protein sequence ID" value="KDR38829.1"/>
    <property type="molecule type" value="Genomic_DNA"/>
</dbReference>
<dbReference type="Pfam" id="PF02782">
    <property type="entry name" value="FGGY_C"/>
    <property type="match status" value="1"/>
</dbReference>
<keyword evidence="7" id="KW-1185">Reference proteome</keyword>
<dbReference type="InterPro" id="IPR050406">
    <property type="entry name" value="FGGY_Carb_Kinase"/>
</dbReference>
<organism evidence="6 7">
    <name type="scientific">Caballeronia glathei</name>
    <dbReference type="NCBI Taxonomy" id="60547"/>
    <lineage>
        <taxon>Bacteria</taxon>
        <taxon>Pseudomonadati</taxon>
        <taxon>Pseudomonadota</taxon>
        <taxon>Betaproteobacteria</taxon>
        <taxon>Burkholderiales</taxon>
        <taxon>Burkholderiaceae</taxon>
        <taxon>Caballeronia</taxon>
    </lineage>
</organism>
<dbReference type="InterPro" id="IPR018484">
    <property type="entry name" value="FGGY_N"/>
</dbReference>
<protein>
    <submittedName>
        <fullName evidence="6">Actin</fullName>
    </submittedName>
</protein>
<comment type="similarity">
    <text evidence="1">Belongs to the FGGY kinase family.</text>
</comment>
<reference evidence="6 7" key="1">
    <citation type="submission" date="2014-03" db="EMBL/GenBank/DDBJ databases">
        <title>Draft Genome Sequences of Four Burkholderia Strains.</title>
        <authorList>
            <person name="Liu X.Y."/>
            <person name="Li C.X."/>
            <person name="Xu J.H."/>
        </authorList>
    </citation>
    <scope>NUCLEOTIDE SEQUENCE [LARGE SCALE GENOMIC DNA]</scope>
    <source>
        <strain evidence="6 7">DSM 50014</strain>
    </source>
</reference>
<accession>A0A069PG54</accession>
<dbReference type="PANTHER" id="PTHR43095">
    <property type="entry name" value="SUGAR KINASE"/>
    <property type="match status" value="1"/>
</dbReference>
<evidence type="ECO:0000256" key="2">
    <source>
        <dbReference type="ARBA" id="ARBA00022679"/>
    </source>
</evidence>
<dbReference type="Pfam" id="PF00370">
    <property type="entry name" value="FGGY_N"/>
    <property type="match status" value="1"/>
</dbReference>
<dbReference type="Gene3D" id="3.30.420.40">
    <property type="match status" value="2"/>
</dbReference>
<proteinExistence type="inferred from homology"/>
<dbReference type="InterPro" id="IPR018485">
    <property type="entry name" value="FGGY_C"/>
</dbReference>
<dbReference type="GO" id="GO:0005975">
    <property type="term" value="P:carbohydrate metabolic process"/>
    <property type="evidence" value="ECO:0007669"/>
    <property type="project" value="InterPro"/>
</dbReference>
<dbReference type="InterPro" id="IPR043129">
    <property type="entry name" value="ATPase_NBD"/>
</dbReference>
<dbReference type="CDD" id="cd07804">
    <property type="entry name" value="ASKHA_NBD_FGGY_RrXK-like"/>
    <property type="match status" value="1"/>
</dbReference>
<name>A0A069PG54_9BURK</name>
<evidence type="ECO:0000256" key="1">
    <source>
        <dbReference type="ARBA" id="ARBA00009156"/>
    </source>
</evidence>
<feature type="domain" description="Carbohydrate kinase FGGY C-terminal" evidence="5">
    <location>
        <begin position="264"/>
        <end position="459"/>
    </location>
</feature>
<comment type="caution">
    <text evidence="6">The sequence shown here is derived from an EMBL/GenBank/DDBJ whole genome shotgun (WGS) entry which is preliminary data.</text>
</comment>
<keyword evidence="3" id="KW-0418">Kinase</keyword>
<gene>
    <name evidence="6" type="ORF">BG61_37060</name>
</gene>
<feature type="domain" description="Carbohydrate kinase FGGY N-terminal" evidence="4">
    <location>
        <begin position="3"/>
        <end position="252"/>
    </location>
</feature>
<dbReference type="PANTHER" id="PTHR43095:SF5">
    <property type="entry name" value="XYLULOSE KINASE"/>
    <property type="match status" value="1"/>
</dbReference>
<dbReference type="GO" id="GO:0016301">
    <property type="term" value="F:kinase activity"/>
    <property type="evidence" value="ECO:0007669"/>
    <property type="project" value="UniProtKB-KW"/>
</dbReference>
<dbReference type="Proteomes" id="UP000027466">
    <property type="component" value="Unassembled WGS sequence"/>
</dbReference>
<dbReference type="AlphaFoldDB" id="A0A069PG54"/>
<evidence type="ECO:0000313" key="7">
    <source>
        <dbReference type="Proteomes" id="UP000027466"/>
    </source>
</evidence>
<dbReference type="InterPro" id="IPR000577">
    <property type="entry name" value="Carb_kinase_FGGY"/>
</dbReference>
<sequence>MNYVIGIDIGTQSTKALLADTTGAIVAQHASAYHPDTPRQRWAEQWPSVWFDAVTECIAGCVKKAKEKGVDAASIRAVCVSSLYGGSGIPVDEHIEPLHPCLIWMDRRATAEVEWVRENVNLERLYEITGNGVDSYYGYTKILWLRNNRREVWDKTRYFLPPNAFVIHRLTGELAIDHSSAGNIGGVYDVEQRAWSKEALDLLGIPASMMPARLVDSSEVVGGLLPQWAERLGLAANTPVVAGGVDAAVATFAAGVTRAGHHVAMIGTSMCWGYINQRVDARHGLVSMPHVYNGRSDLYIFGGASTAGACVAWYREQFCHAETEAAKATPHGDAHRLLEEEASKIAAGSDGVVFLPYLMGERSPVWDAKASGTFVGLSLFHTRATLYRAVLEGVALALRHNIEAGRQGAQSLDDKLIVVGGAAHSDLWMQIIADVTGYPVLSIEQDVEAAMGAALLAALGVGLISRETAEGGWVTFVERARPDAARERLYDERFQVYTGLYPALKPLMHRLQASSS</sequence>
<evidence type="ECO:0000256" key="3">
    <source>
        <dbReference type="ARBA" id="ARBA00022777"/>
    </source>
</evidence>
<dbReference type="SUPFAM" id="SSF53067">
    <property type="entry name" value="Actin-like ATPase domain"/>
    <property type="match status" value="2"/>
</dbReference>
<dbReference type="STRING" id="60547.GCA_000751215_01010"/>
<evidence type="ECO:0000259" key="4">
    <source>
        <dbReference type="Pfam" id="PF00370"/>
    </source>
</evidence>
<dbReference type="RefSeq" id="WP_035926590.1">
    <property type="nucleotide sequence ID" value="NZ_CADFFX010000008.1"/>
</dbReference>
<evidence type="ECO:0000259" key="5">
    <source>
        <dbReference type="Pfam" id="PF02782"/>
    </source>
</evidence>
<evidence type="ECO:0000313" key="6">
    <source>
        <dbReference type="EMBL" id="KDR38829.1"/>
    </source>
</evidence>